<dbReference type="EMBL" id="JASPKZ010000045">
    <property type="protein sequence ID" value="KAJ9600800.1"/>
    <property type="molecule type" value="Genomic_DNA"/>
</dbReference>
<evidence type="ECO:0000313" key="1">
    <source>
        <dbReference type="EMBL" id="KAJ9600800.1"/>
    </source>
</evidence>
<evidence type="ECO:0008006" key="3">
    <source>
        <dbReference type="Google" id="ProtNLM"/>
    </source>
</evidence>
<accession>A0AAD8AKH0</accession>
<reference evidence="1" key="2">
    <citation type="submission" date="2023-05" db="EMBL/GenBank/DDBJ databases">
        <authorList>
            <person name="Fouks B."/>
        </authorList>
    </citation>
    <scope>NUCLEOTIDE SEQUENCE</scope>
    <source>
        <strain evidence="1">Stay&amp;Tobe</strain>
        <tissue evidence="1">Testes</tissue>
    </source>
</reference>
<protein>
    <recommendedName>
        <fullName evidence="3">Carboxylesterase type B domain-containing protein</fullName>
    </recommendedName>
</protein>
<name>A0AAD8AKH0_DIPPU</name>
<sequence length="97" mass="11508">MYTMDYTFNTAETEEDRAMSNFMLDVWMAYAKTGVPIPDEKEIYWLPTSQNEKDLTYVLINNPEDVHLKKSDDIGHQKFWDLLPINEPQMRKTTPFN</sequence>
<proteinExistence type="predicted"/>
<dbReference type="Proteomes" id="UP001233999">
    <property type="component" value="Unassembled WGS sequence"/>
</dbReference>
<evidence type="ECO:0000313" key="2">
    <source>
        <dbReference type="Proteomes" id="UP001233999"/>
    </source>
</evidence>
<comment type="caution">
    <text evidence="1">The sequence shown here is derived from an EMBL/GenBank/DDBJ whole genome shotgun (WGS) entry which is preliminary data.</text>
</comment>
<feature type="non-terminal residue" evidence="1">
    <location>
        <position position="97"/>
    </location>
</feature>
<dbReference type="Gene3D" id="3.40.50.1820">
    <property type="entry name" value="alpha/beta hydrolase"/>
    <property type="match status" value="1"/>
</dbReference>
<dbReference type="SUPFAM" id="SSF53474">
    <property type="entry name" value="alpha/beta-Hydrolases"/>
    <property type="match status" value="1"/>
</dbReference>
<organism evidence="1 2">
    <name type="scientific">Diploptera punctata</name>
    <name type="common">Pacific beetle cockroach</name>
    <dbReference type="NCBI Taxonomy" id="6984"/>
    <lineage>
        <taxon>Eukaryota</taxon>
        <taxon>Metazoa</taxon>
        <taxon>Ecdysozoa</taxon>
        <taxon>Arthropoda</taxon>
        <taxon>Hexapoda</taxon>
        <taxon>Insecta</taxon>
        <taxon>Pterygota</taxon>
        <taxon>Neoptera</taxon>
        <taxon>Polyneoptera</taxon>
        <taxon>Dictyoptera</taxon>
        <taxon>Blattodea</taxon>
        <taxon>Blaberoidea</taxon>
        <taxon>Blaberidae</taxon>
        <taxon>Diplopterinae</taxon>
        <taxon>Diploptera</taxon>
    </lineage>
</organism>
<reference evidence="1" key="1">
    <citation type="journal article" date="2023" name="IScience">
        <title>Live-bearing cockroach genome reveals convergent evolutionary mechanisms linked to viviparity in insects and beyond.</title>
        <authorList>
            <person name="Fouks B."/>
            <person name="Harrison M.C."/>
            <person name="Mikhailova A.A."/>
            <person name="Marchal E."/>
            <person name="English S."/>
            <person name="Carruthers M."/>
            <person name="Jennings E.C."/>
            <person name="Chiamaka E.L."/>
            <person name="Frigard R.A."/>
            <person name="Pippel M."/>
            <person name="Attardo G.M."/>
            <person name="Benoit J.B."/>
            <person name="Bornberg-Bauer E."/>
            <person name="Tobe S.S."/>
        </authorList>
    </citation>
    <scope>NUCLEOTIDE SEQUENCE</scope>
    <source>
        <strain evidence="1">Stay&amp;Tobe</strain>
    </source>
</reference>
<gene>
    <name evidence="1" type="ORF">L9F63_001012</name>
</gene>
<keyword evidence="2" id="KW-1185">Reference proteome</keyword>
<dbReference type="AlphaFoldDB" id="A0AAD8AKH0"/>
<dbReference type="InterPro" id="IPR029058">
    <property type="entry name" value="AB_hydrolase_fold"/>
</dbReference>